<evidence type="ECO:0000256" key="6">
    <source>
        <dbReference type="ARBA" id="ARBA00022968"/>
    </source>
</evidence>
<comment type="similarity">
    <text evidence="10">Belongs to the glycosyltransferase 14 family.</text>
</comment>
<evidence type="ECO:0000313" key="13">
    <source>
        <dbReference type="Proteomes" id="UP000694546"/>
    </source>
</evidence>
<evidence type="ECO:0000256" key="3">
    <source>
        <dbReference type="ARBA" id="ARBA00022676"/>
    </source>
</evidence>
<gene>
    <name evidence="12" type="primary">LOC115536263</name>
</gene>
<dbReference type="PANTHER" id="PTHR19297:SF96">
    <property type="entry name" value="BETA-1,3-GALACTOSYL-O-GLYCOSYL-GLYCOPROTEIN BETA-1,6-N-ACETYLGLUCOSAMINYLTRANSFERASE"/>
    <property type="match status" value="1"/>
</dbReference>
<keyword evidence="8 11" id="KW-0472">Membrane</keyword>
<keyword evidence="6" id="KW-0735">Signal-anchor</keyword>
<dbReference type="RefSeq" id="XP_030203891.1">
    <property type="nucleotide sequence ID" value="XM_030348031.1"/>
</dbReference>
<evidence type="ECO:0000313" key="12">
    <source>
        <dbReference type="Ensembl" id="ENSGMOP00000016581.2"/>
    </source>
</evidence>
<dbReference type="GeneTree" id="ENSGT00940000159331"/>
<dbReference type="GO" id="GO:0003829">
    <property type="term" value="F:beta-1,3-galactosyl-O-glycosyl-glycoprotein beta-1,6-N-acetylglucosaminyltransferase activity"/>
    <property type="evidence" value="ECO:0007669"/>
    <property type="project" value="TreeGrafter"/>
</dbReference>
<dbReference type="Proteomes" id="UP000694546">
    <property type="component" value="Chromosome 22"/>
</dbReference>
<dbReference type="Ensembl" id="ENSGMOT00000016999.2">
    <property type="protein sequence ID" value="ENSGMOP00000016581.2"/>
    <property type="gene ID" value="ENSGMOG00000015475.2"/>
</dbReference>
<keyword evidence="3" id="KW-0328">Glycosyltransferase</keyword>
<comment type="pathway">
    <text evidence="2">Protein modification; protein glycosylation.</text>
</comment>
<dbReference type="Pfam" id="PF02485">
    <property type="entry name" value="Branch"/>
    <property type="match status" value="1"/>
</dbReference>
<reference evidence="12" key="1">
    <citation type="submission" date="2025-08" db="UniProtKB">
        <authorList>
            <consortium name="Ensembl"/>
        </authorList>
    </citation>
    <scope>IDENTIFICATION</scope>
</reference>
<reference evidence="12" key="2">
    <citation type="submission" date="2025-09" db="UniProtKB">
        <authorList>
            <consortium name="Ensembl"/>
        </authorList>
    </citation>
    <scope>IDENTIFICATION</scope>
</reference>
<keyword evidence="9" id="KW-0325">Glycoprotein</keyword>
<evidence type="ECO:0000256" key="8">
    <source>
        <dbReference type="ARBA" id="ARBA00023136"/>
    </source>
</evidence>
<evidence type="ECO:0000256" key="7">
    <source>
        <dbReference type="ARBA" id="ARBA00022989"/>
    </source>
</evidence>
<keyword evidence="7 11" id="KW-1133">Transmembrane helix</keyword>
<evidence type="ECO:0000256" key="4">
    <source>
        <dbReference type="ARBA" id="ARBA00022679"/>
    </source>
</evidence>
<accession>A0A8C4ZLJ5</accession>
<dbReference type="GeneID" id="115536263"/>
<protein>
    <submittedName>
        <fullName evidence="12">Beta-1,3-galactosyl-O-glycosyl-glycoprotein beta-1,6-N-acetylglucosaminyltransferase-like</fullName>
    </submittedName>
</protein>
<keyword evidence="13" id="KW-1185">Reference proteome</keyword>
<name>A0A8C4ZLJ5_GADMO</name>
<feature type="transmembrane region" description="Helical" evidence="11">
    <location>
        <begin position="16"/>
        <end position="34"/>
    </location>
</feature>
<dbReference type="InterPro" id="IPR003406">
    <property type="entry name" value="Glyco_trans_14"/>
</dbReference>
<evidence type="ECO:0000256" key="10">
    <source>
        <dbReference type="ARBA" id="ARBA00038150"/>
    </source>
</evidence>
<dbReference type="PANTHER" id="PTHR19297">
    <property type="entry name" value="GLYCOSYLTRANSFERASE 14 FAMILY MEMBER"/>
    <property type="match status" value="1"/>
</dbReference>
<dbReference type="GO" id="GO:0000139">
    <property type="term" value="C:Golgi membrane"/>
    <property type="evidence" value="ECO:0007669"/>
    <property type="project" value="UniProtKB-SubCell"/>
</dbReference>
<evidence type="ECO:0000256" key="2">
    <source>
        <dbReference type="ARBA" id="ARBA00004922"/>
    </source>
</evidence>
<evidence type="ECO:0000256" key="11">
    <source>
        <dbReference type="SAM" id="Phobius"/>
    </source>
</evidence>
<organism evidence="12 13">
    <name type="scientific">Gadus morhua</name>
    <name type="common">Atlantic cod</name>
    <dbReference type="NCBI Taxonomy" id="8049"/>
    <lineage>
        <taxon>Eukaryota</taxon>
        <taxon>Metazoa</taxon>
        <taxon>Chordata</taxon>
        <taxon>Craniata</taxon>
        <taxon>Vertebrata</taxon>
        <taxon>Euteleostomi</taxon>
        <taxon>Actinopterygii</taxon>
        <taxon>Neopterygii</taxon>
        <taxon>Teleostei</taxon>
        <taxon>Neoteleostei</taxon>
        <taxon>Acanthomorphata</taxon>
        <taxon>Zeiogadaria</taxon>
        <taxon>Gadariae</taxon>
        <taxon>Gadiformes</taxon>
        <taxon>Gadoidei</taxon>
        <taxon>Gadidae</taxon>
        <taxon>Gadus</taxon>
    </lineage>
</organism>
<sequence length="424" mass="48347">MGFGMTRLIKVNSRKLLRVIIRVALVIAFWRVFFIKKPDKWLKKPDKEQLEASSASWEGKGGLNCTAVVLGDPDSQKTAQWLAQNRDYRRKVKLTDEYYIKATHDCRDFRLTRGYATLAFHEEMDFPLAYSIVAHHKVENFERLLRAIYAPQNVYCVHVDTKANTTVAAAIANIASCFPNVFMVSQPVKVVYASWMRVQADLNCMSDLLHVSTEWKYFINLCGQDFPMKTNLEMVRDLKALEGENSIQFKPISKNQTWRVETTWAPVNGHIQSTGKARGPAPLDLSVLKGSAYIVACRGYINSVLTDSRIHELMEWCKDTYSPDEILWATTQQMPGVPGSISATSHVYQADSIARLVLWTGRSKCHGHFVREVCVFNVADLPWILSHHHLFANKFDVESDSVAVYCLEEYLREKRLAEIESDGK</sequence>
<dbReference type="AlphaFoldDB" id="A0A8C4ZLJ5"/>
<dbReference type="OrthoDB" id="2019572at2759"/>
<evidence type="ECO:0000256" key="5">
    <source>
        <dbReference type="ARBA" id="ARBA00022692"/>
    </source>
</evidence>
<keyword evidence="5 11" id="KW-0812">Transmembrane</keyword>
<evidence type="ECO:0000256" key="9">
    <source>
        <dbReference type="ARBA" id="ARBA00023180"/>
    </source>
</evidence>
<evidence type="ECO:0000256" key="1">
    <source>
        <dbReference type="ARBA" id="ARBA00004323"/>
    </source>
</evidence>
<keyword evidence="4" id="KW-0808">Transferase</keyword>
<proteinExistence type="inferred from homology"/>
<dbReference type="OMA" id="QKSFAWE"/>
<comment type="subcellular location">
    <subcellularLocation>
        <location evidence="1">Golgi apparatus membrane</location>
        <topology evidence="1">Single-pass type II membrane protein</topology>
    </subcellularLocation>
</comment>